<accession>A0A291GAW0</accession>
<sequence length="293" mass="32506">MVSGVRFFTSLRMLLSAAMLLPGALRAETAKQWQAHCGPEYCTLTPRAYPVLSLMRGHESGDWVLSFRDWAMVDEGAILIDGVAMGWQQDRAMAFPTPLLDGNTLEIAYESEGFSEGVSLAGIKAAMLWAEEQQGRMGTRRLMLHQPDWEALQAEARKITEEMCDGPLPGVLDNEAGPQEIEGHPEVRVLSQLCWTAAYNVGSQVYLLGPELDGVAPVRLAAVDPEGAAEPELALWGIEGDTRVLDSFYKGRGLGDCFTHETWRFDGFAYRLERRIVDDACDEKIIPMITWPE</sequence>
<evidence type="ECO:0000313" key="2">
    <source>
        <dbReference type="EMBL" id="ATG47180.1"/>
    </source>
</evidence>
<dbReference type="Proteomes" id="UP000217935">
    <property type="component" value="Chromosome"/>
</dbReference>
<dbReference type="KEGG" id="ceh:CEW89_06115"/>
<name>A0A291GAW0_9RHOB</name>
<evidence type="ECO:0008006" key="4">
    <source>
        <dbReference type="Google" id="ProtNLM"/>
    </source>
</evidence>
<feature type="signal peptide" evidence="1">
    <location>
        <begin position="1"/>
        <end position="27"/>
    </location>
</feature>
<dbReference type="EMBL" id="CP022196">
    <property type="protein sequence ID" value="ATG47180.1"/>
    <property type="molecule type" value="Genomic_DNA"/>
</dbReference>
<organism evidence="2 3">
    <name type="scientific">Celeribacter ethanolicus</name>
    <dbReference type="NCBI Taxonomy" id="1758178"/>
    <lineage>
        <taxon>Bacteria</taxon>
        <taxon>Pseudomonadati</taxon>
        <taxon>Pseudomonadota</taxon>
        <taxon>Alphaproteobacteria</taxon>
        <taxon>Rhodobacterales</taxon>
        <taxon>Roseobacteraceae</taxon>
        <taxon>Celeribacter</taxon>
    </lineage>
</organism>
<dbReference type="RefSeq" id="WP_096805293.1">
    <property type="nucleotide sequence ID" value="NZ_CP022196.1"/>
</dbReference>
<keyword evidence="1" id="KW-0732">Signal</keyword>
<dbReference type="Pfam" id="PF06674">
    <property type="entry name" value="DUF1176"/>
    <property type="match status" value="1"/>
</dbReference>
<gene>
    <name evidence="2" type="ORF">CEW89_06115</name>
</gene>
<proteinExistence type="predicted"/>
<reference evidence="2 3" key="1">
    <citation type="submission" date="2017-06" db="EMBL/GenBank/DDBJ databases">
        <title>Celeribacter sp. TSPH2 complete genome sequence.</title>
        <authorList>
            <person name="Woo J.-H."/>
            <person name="Kim H.-S."/>
        </authorList>
    </citation>
    <scope>NUCLEOTIDE SEQUENCE [LARGE SCALE GENOMIC DNA]</scope>
    <source>
        <strain evidence="2 3">TSPH2</strain>
    </source>
</reference>
<dbReference type="OrthoDB" id="330924at2"/>
<dbReference type="AlphaFoldDB" id="A0A291GAW0"/>
<feature type="chain" id="PRO_5013171874" description="DUF1176 domain-containing protein" evidence="1">
    <location>
        <begin position="28"/>
        <end position="293"/>
    </location>
</feature>
<protein>
    <recommendedName>
        <fullName evidence="4">DUF1176 domain-containing protein</fullName>
    </recommendedName>
</protein>
<evidence type="ECO:0000313" key="3">
    <source>
        <dbReference type="Proteomes" id="UP000217935"/>
    </source>
</evidence>
<evidence type="ECO:0000256" key="1">
    <source>
        <dbReference type="SAM" id="SignalP"/>
    </source>
</evidence>
<keyword evidence="3" id="KW-1185">Reference proteome</keyword>
<dbReference type="InterPro" id="IPR009560">
    <property type="entry name" value="DUF1176"/>
</dbReference>